<dbReference type="PATRIC" id="fig|1315283.4.peg.1430"/>
<keyword evidence="1" id="KW-1133">Transmembrane helix</keyword>
<feature type="transmembrane region" description="Helical" evidence="1">
    <location>
        <begin position="127"/>
        <end position="152"/>
    </location>
</feature>
<organism evidence="2">
    <name type="scientific">Pseudoalteromonas translucida KMM 520</name>
    <dbReference type="NCBI Taxonomy" id="1315283"/>
    <lineage>
        <taxon>Bacteria</taxon>
        <taxon>Pseudomonadati</taxon>
        <taxon>Pseudomonadota</taxon>
        <taxon>Gammaproteobacteria</taxon>
        <taxon>Alteromonadales</taxon>
        <taxon>Pseudoalteromonadaceae</taxon>
        <taxon>Pseudoalteromonas</taxon>
    </lineage>
</organism>
<evidence type="ECO:0008006" key="4">
    <source>
        <dbReference type="Google" id="ProtNLM"/>
    </source>
</evidence>
<gene>
    <name evidence="2" type="ORF">PTRA_a1658</name>
</gene>
<dbReference type="InterPro" id="IPR022584">
    <property type="entry name" value="DUF2937"/>
</dbReference>
<keyword evidence="1" id="KW-0472">Membrane</keyword>
<protein>
    <recommendedName>
        <fullName evidence="4">DUF2937 domain-containing protein</fullName>
    </recommendedName>
</protein>
<dbReference type="KEGG" id="ptn:PTRA_a1658"/>
<dbReference type="Pfam" id="PF11157">
    <property type="entry name" value="DUF2937"/>
    <property type="match status" value="1"/>
</dbReference>
<dbReference type="EMBL" id="CP011034">
    <property type="protein sequence ID" value="ALS32838.1"/>
    <property type="molecule type" value="Genomic_DNA"/>
</dbReference>
<evidence type="ECO:0000313" key="3">
    <source>
        <dbReference type="Proteomes" id="UP000065261"/>
    </source>
</evidence>
<evidence type="ECO:0000313" key="2">
    <source>
        <dbReference type="EMBL" id="ALS32838.1"/>
    </source>
</evidence>
<dbReference type="Proteomes" id="UP000065261">
    <property type="component" value="Chromosome I"/>
</dbReference>
<evidence type="ECO:0000256" key="1">
    <source>
        <dbReference type="SAM" id="Phobius"/>
    </source>
</evidence>
<sequence>MIVRIFDKLTFAVALIIALQVPQLTDHYQQHLAGLYQATKWQVDGYKATAKMHAFPSVKAMIDRHLRNSEPSVKTDAQQKLLTLDLFADLEGGMAIFKQGNFFEKLIYMFTPTRFDTLKNTINNFKLGIPLTFTGIAFGLVFGFLLNQLIMLPFTIYSVKKRATKVSTIEKPAQ</sequence>
<reference evidence="2 3" key="1">
    <citation type="submission" date="2015-03" db="EMBL/GenBank/DDBJ databases">
        <authorList>
            <person name="Murphy D."/>
        </authorList>
    </citation>
    <scope>NUCLEOTIDE SEQUENCE [LARGE SCALE GENOMIC DNA]</scope>
    <source>
        <strain evidence="2 3">KMM 520</strain>
    </source>
</reference>
<dbReference type="OrthoDB" id="7021410at2"/>
<dbReference type="RefSeq" id="WP_058373245.1">
    <property type="nucleotide sequence ID" value="NZ_CP011034.1"/>
</dbReference>
<keyword evidence="1" id="KW-0812">Transmembrane</keyword>
<dbReference type="AlphaFoldDB" id="A0A0U2LMJ4"/>
<accession>A0A0U2LMJ4</accession>
<proteinExistence type="predicted"/>
<name>A0A0U2LMJ4_9GAMM</name>